<evidence type="ECO:0000256" key="2">
    <source>
        <dbReference type="SAM" id="MobiDB-lite"/>
    </source>
</evidence>
<keyword evidence="4" id="KW-1185">Reference proteome</keyword>
<name>A0A811LFX2_9BILA</name>
<sequence length="151" mass="17146">MKHDAEAVNDVEKLREIQGEIDELDRQANEDERKRYGRLSGVTWINQKNREKMRNNFLDPTKLKFDTNREDDPFTRKSSRAKVVAGVSKKLKAEKEAKEDEKVTIAAAGTASLSLKTTPKPSSTSNNVFAQPQKRVSHLSKHLDVNIDIDI</sequence>
<feature type="compositionally biased region" description="Low complexity" evidence="2">
    <location>
        <begin position="112"/>
        <end position="125"/>
    </location>
</feature>
<reference evidence="3" key="1">
    <citation type="submission" date="2020-09" db="EMBL/GenBank/DDBJ databases">
        <authorList>
            <person name="Kikuchi T."/>
        </authorList>
    </citation>
    <scope>NUCLEOTIDE SEQUENCE</scope>
    <source>
        <strain evidence="3">SH1</strain>
    </source>
</reference>
<organism evidence="3 4">
    <name type="scientific">Bursaphelenchus okinawaensis</name>
    <dbReference type="NCBI Taxonomy" id="465554"/>
    <lineage>
        <taxon>Eukaryota</taxon>
        <taxon>Metazoa</taxon>
        <taxon>Ecdysozoa</taxon>
        <taxon>Nematoda</taxon>
        <taxon>Chromadorea</taxon>
        <taxon>Rhabditida</taxon>
        <taxon>Tylenchina</taxon>
        <taxon>Tylenchomorpha</taxon>
        <taxon>Aphelenchoidea</taxon>
        <taxon>Aphelenchoididae</taxon>
        <taxon>Bursaphelenchus</taxon>
    </lineage>
</organism>
<dbReference type="Proteomes" id="UP000614601">
    <property type="component" value="Unassembled WGS sequence"/>
</dbReference>
<dbReference type="EMBL" id="CAJFDH010000005">
    <property type="protein sequence ID" value="CAD5226442.1"/>
    <property type="molecule type" value="Genomic_DNA"/>
</dbReference>
<gene>
    <name evidence="3" type="ORF">BOKJ2_LOCUS12080</name>
</gene>
<keyword evidence="1" id="KW-0175">Coiled coil</keyword>
<protein>
    <submittedName>
        <fullName evidence="3">Uncharacterized protein</fullName>
    </submittedName>
</protein>
<feature type="region of interest" description="Disordered" evidence="2">
    <location>
        <begin position="111"/>
        <end position="135"/>
    </location>
</feature>
<accession>A0A811LFX2</accession>
<dbReference type="Proteomes" id="UP000783686">
    <property type="component" value="Unassembled WGS sequence"/>
</dbReference>
<evidence type="ECO:0000256" key="1">
    <source>
        <dbReference type="SAM" id="Coils"/>
    </source>
</evidence>
<dbReference type="AlphaFoldDB" id="A0A811LFX2"/>
<comment type="caution">
    <text evidence="3">The sequence shown here is derived from an EMBL/GenBank/DDBJ whole genome shotgun (WGS) entry which is preliminary data.</text>
</comment>
<dbReference type="EMBL" id="CAJFCW020000005">
    <property type="protein sequence ID" value="CAG9122185.1"/>
    <property type="molecule type" value="Genomic_DNA"/>
</dbReference>
<dbReference type="OrthoDB" id="166375at2759"/>
<evidence type="ECO:0000313" key="3">
    <source>
        <dbReference type="EMBL" id="CAD5226442.1"/>
    </source>
</evidence>
<feature type="coiled-coil region" evidence="1">
    <location>
        <begin position="7"/>
        <end position="34"/>
    </location>
</feature>
<evidence type="ECO:0000313" key="4">
    <source>
        <dbReference type="Proteomes" id="UP000614601"/>
    </source>
</evidence>
<proteinExistence type="predicted"/>